<reference evidence="2" key="1">
    <citation type="journal article" date="2014" name="Int. J. Syst. Evol. Microbiol.">
        <title>Complete genome sequence of Corynebacterium casei LMG S-19264T (=DSM 44701T), isolated from a smear-ripened cheese.</title>
        <authorList>
            <consortium name="US DOE Joint Genome Institute (JGI-PGF)"/>
            <person name="Walter F."/>
            <person name="Albersmeier A."/>
            <person name="Kalinowski J."/>
            <person name="Ruckert C."/>
        </authorList>
    </citation>
    <scope>NUCLEOTIDE SEQUENCE</scope>
    <source>
        <strain evidence="2">VKM Ac-1020</strain>
    </source>
</reference>
<evidence type="ECO:0000313" key="2">
    <source>
        <dbReference type="EMBL" id="GLJ60718.1"/>
    </source>
</evidence>
<organism evidence="2 3">
    <name type="scientific">Microbacterium barkeri</name>
    <dbReference type="NCBI Taxonomy" id="33917"/>
    <lineage>
        <taxon>Bacteria</taxon>
        <taxon>Bacillati</taxon>
        <taxon>Actinomycetota</taxon>
        <taxon>Actinomycetes</taxon>
        <taxon>Micrococcales</taxon>
        <taxon>Microbacteriaceae</taxon>
        <taxon>Microbacterium</taxon>
    </lineage>
</organism>
<evidence type="ECO:0000256" key="1">
    <source>
        <dbReference type="SAM" id="MobiDB-lite"/>
    </source>
</evidence>
<sequence length="327" mass="37129">MAAVGGDDVEVCFFSWRHALFGRYDIFHLHWPEVFVGRGGGRKARMLWLRAQALLIRLWLTRTPVVRTLHNIEPHDSQGTLSGNGTIRRFEKLTQYEIHLVPEPDRDTALPTMLIPHGSYREPFGRLPRGERRPGRITFFGLVRPYKGVDLLVRLFRGIDRQDLSLRIVGRPLDHELAKQITDAAEEDVRISHRLEFVPDADLVKEITSSELTVLPYRELHSSGAALVALSLDTPILVPDTTTTRALREEVGDHWVHLFSPPLKADALLTALERVRREEDPPPPRLEARDWERVRAAHLAVYRHVLGGGNDNQDVKSSDMKGSARGD</sequence>
<dbReference type="RefSeq" id="WP_271172421.1">
    <property type="nucleotide sequence ID" value="NZ_BSEJ01000002.1"/>
</dbReference>
<proteinExistence type="predicted"/>
<evidence type="ECO:0000313" key="3">
    <source>
        <dbReference type="Proteomes" id="UP001142462"/>
    </source>
</evidence>
<comment type="caution">
    <text evidence="2">The sequence shown here is derived from an EMBL/GenBank/DDBJ whole genome shotgun (WGS) entry which is preliminary data.</text>
</comment>
<dbReference type="Proteomes" id="UP001142462">
    <property type="component" value="Unassembled WGS sequence"/>
</dbReference>
<keyword evidence="3" id="KW-1185">Reference proteome</keyword>
<protein>
    <submittedName>
        <fullName evidence="2">GDP-mannose:glycolipid 4-beta-D-mannosyltransferase</fullName>
    </submittedName>
</protein>
<gene>
    <name evidence="2" type="primary">gumI</name>
    <name evidence="2" type="ORF">GCM10017576_08470</name>
</gene>
<feature type="region of interest" description="Disordered" evidence="1">
    <location>
        <begin position="307"/>
        <end position="327"/>
    </location>
</feature>
<name>A0A9W6LW01_9MICO</name>
<dbReference type="Pfam" id="PF13692">
    <property type="entry name" value="Glyco_trans_1_4"/>
    <property type="match status" value="1"/>
</dbReference>
<dbReference type="EMBL" id="BSEJ01000002">
    <property type="protein sequence ID" value="GLJ60718.1"/>
    <property type="molecule type" value="Genomic_DNA"/>
</dbReference>
<feature type="compositionally biased region" description="Basic and acidic residues" evidence="1">
    <location>
        <begin position="313"/>
        <end position="327"/>
    </location>
</feature>
<accession>A0A9W6LW01</accession>
<dbReference type="Gene3D" id="3.40.50.2000">
    <property type="entry name" value="Glycogen Phosphorylase B"/>
    <property type="match status" value="2"/>
</dbReference>
<reference evidence="2" key="2">
    <citation type="submission" date="2023-01" db="EMBL/GenBank/DDBJ databases">
        <authorList>
            <person name="Sun Q."/>
            <person name="Evtushenko L."/>
        </authorList>
    </citation>
    <scope>NUCLEOTIDE SEQUENCE</scope>
    <source>
        <strain evidence="2">VKM Ac-1020</strain>
    </source>
</reference>
<dbReference type="AlphaFoldDB" id="A0A9W6LW01"/>
<dbReference type="SUPFAM" id="SSF53756">
    <property type="entry name" value="UDP-Glycosyltransferase/glycogen phosphorylase"/>
    <property type="match status" value="1"/>
</dbReference>